<proteinExistence type="predicted"/>
<gene>
    <name evidence="3" type="ORF">CSC2_06500</name>
</gene>
<evidence type="ECO:0000256" key="1">
    <source>
        <dbReference type="PROSITE-ProRule" id="PRU00339"/>
    </source>
</evidence>
<dbReference type="PROSITE" id="PS50005">
    <property type="entry name" value="TPR"/>
    <property type="match status" value="1"/>
</dbReference>
<keyword evidence="4" id="KW-1185">Reference proteome</keyword>
<reference evidence="3 4" key="1">
    <citation type="journal article" date="2021" name="Int. J. Syst. Evol. Microbiol.">
        <title>Clostridium zeae sp. nov., isolated from corn silage.</title>
        <authorList>
            <person name="Kobayashi H."/>
            <person name="Tanizawa Y."/>
            <person name="Yagura M."/>
            <person name="Sakamoto M."/>
            <person name="Ohkuma M."/>
            <person name="Tohno M."/>
        </authorList>
    </citation>
    <scope>NUCLEOTIDE SEQUENCE [LARGE SCALE GENOMIC DNA]</scope>
    <source>
        <strain evidence="3 4">CSC2</strain>
    </source>
</reference>
<dbReference type="InterPro" id="IPR001387">
    <property type="entry name" value="Cro/C1-type_HTH"/>
</dbReference>
<dbReference type="Gene3D" id="1.25.40.10">
    <property type="entry name" value="Tetratricopeptide repeat domain"/>
    <property type="match status" value="2"/>
</dbReference>
<dbReference type="InterPro" id="IPR019734">
    <property type="entry name" value="TPR_rpt"/>
</dbReference>
<dbReference type="CDD" id="cd00093">
    <property type="entry name" value="HTH_XRE"/>
    <property type="match status" value="1"/>
</dbReference>
<accession>A0ABQ1E5U7</accession>
<evidence type="ECO:0000313" key="4">
    <source>
        <dbReference type="Proteomes" id="UP000663802"/>
    </source>
</evidence>
<dbReference type="SMART" id="SM00028">
    <property type="entry name" value="TPR"/>
    <property type="match status" value="5"/>
</dbReference>
<dbReference type="InterPro" id="IPR011990">
    <property type="entry name" value="TPR-like_helical_dom_sf"/>
</dbReference>
<comment type="caution">
    <text evidence="3">The sequence shown here is derived from an EMBL/GenBank/DDBJ whole genome shotgun (WGS) entry which is preliminary data.</text>
</comment>
<keyword evidence="1" id="KW-0802">TPR repeat</keyword>
<dbReference type="Proteomes" id="UP000663802">
    <property type="component" value="Unassembled WGS sequence"/>
</dbReference>
<feature type="repeat" description="TPR" evidence="1">
    <location>
        <begin position="156"/>
        <end position="189"/>
    </location>
</feature>
<dbReference type="RefSeq" id="WP_206868123.1">
    <property type="nucleotide sequence ID" value="NZ_BMBA01000001.1"/>
</dbReference>
<dbReference type="SUPFAM" id="SSF48452">
    <property type="entry name" value="TPR-like"/>
    <property type="match status" value="2"/>
</dbReference>
<sequence>MEFYSPSEKIKLMRKKFRVNQADLESVNMTRAFISMMESGRRNVSKASSQKLVSKFKELAMKISVTLDIDDEYFSRQPKEDARYYIEENMKINNSDKELEELITIATDFNIDDLLAKIYESYGEKLLAEKDYLNAFMKFRLALGKYQEIGDFNKQALLYKKLGFCQERRSDYEEAEYYFKQAIAHSLEENNFEIYFKSNLNIAIVYAKSKQYIKCIQVLDETILKSEAKVDKIVFINAKMTRANALMELVDSRALKEYLDLVDEIGDTNDLILSALYNNIAEFYYKTGDFNNSLKYINKAQALKIKVNKIALPNTLNTKAKVLFKLGFFEESTMLFNLAIDIAEEYKTFDMLFDSYKDLAKAYESRKEFEKVSDTLNRYIETIDYYNVEYGKGYALCKLAQVSVMEEKSEVCIDMLSKLEAYVL</sequence>
<dbReference type="EMBL" id="BMBA01000001">
    <property type="protein sequence ID" value="GFZ30124.1"/>
    <property type="molecule type" value="Genomic_DNA"/>
</dbReference>
<organism evidence="3 4">
    <name type="scientific">Clostridium zeae</name>
    <dbReference type="NCBI Taxonomy" id="2759022"/>
    <lineage>
        <taxon>Bacteria</taxon>
        <taxon>Bacillati</taxon>
        <taxon>Bacillota</taxon>
        <taxon>Clostridia</taxon>
        <taxon>Eubacteriales</taxon>
        <taxon>Clostridiaceae</taxon>
        <taxon>Clostridium</taxon>
    </lineage>
</organism>
<feature type="domain" description="HTH cro/C1-type" evidence="2">
    <location>
        <begin position="10"/>
        <end position="69"/>
    </location>
</feature>
<evidence type="ECO:0000259" key="2">
    <source>
        <dbReference type="PROSITE" id="PS50943"/>
    </source>
</evidence>
<evidence type="ECO:0000313" key="3">
    <source>
        <dbReference type="EMBL" id="GFZ30124.1"/>
    </source>
</evidence>
<protein>
    <recommendedName>
        <fullName evidence="2">HTH cro/C1-type domain-containing protein</fullName>
    </recommendedName>
</protein>
<name>A0ABQ1E5U7_9CLOT</name>
<dbReference type="PROSITE" id="PS50943">
    <property type="entry name" value="HTH_CROC1"/>
    <property type="match status" value="1"/>
</dbReference>